<name>A0ACC6FR77_9HELI</name>
<proteinExistence type="predicted"/>
<sequence length="61" mass="7286">MPWAQYDNIKKWILVWIATPLLAQCLAMTRNISPVAQYDKKRVLFEKVDSRIEVSFRVTRF</sequence>
<dbReference type="Proteomes" id="UP001173802">
    <property type="component" value="Unassembled WGS sequence"/>
</dbReference>
<evidence type="ECO:0000313" key="1">
    <source>
        <dbReference type="EMBL" id="MDL0081655.1"/>
    </source>
</evidence>
<protein>
    <submittedName>
        <fullName evidence="1">Uncharacterized protein</fullName>
    </submittedName>
</protein>
<evidence type="ECO:0000313" key="2">
    <source>
        <dbReference type="Proteomes" id="UP001173802"/>
    </source>
</evidence>
<gene>
    <name evidence="1" type="ORF">NYG90_03010</name>
</gene>
<organism evidence="1 2">
    <name type="scientific">Helicobacter zhangjianzhongii</name>
    <dbReference type="NCBI Taxonomy" id="2974574"/>
    <lineage>
        <taxon>Bacteria</taxon>
        <taxon>Pseudomonadati</taxon>
        <taxon>Campylobacterota</taxon>
        <taxon>Epsilonproteobacteria</taxon>
        <taxon>Campylobacterales</taxon>
        <taxon>Helicobacteraceae</taxon>
        <taxon>Helicobacter</taxon>
    </lineage>
</organism>
<dbReference type="EMBL" id="JANURN010000002">
    <property type="protein sequence ID" value="MDL0081655.1"/>
    <property type="molecule type" value="Genomic_DNA"/>
</dbReference>
<reference evidence="1 2" key="1">
    <citation type="journal article" date="2023" name="Microorganisms">
        <title>Isolation and Genomic Characteristics of Cat-Borne Campylobacter felis sp. nov. and Sheep-Borne Campylobacter ovis sp. nov.</title>
        <authorList>
            <person name="Wang H."/>
            <person name="Li Y."/>
            <person name="Gu Y."/>
            <person name="Zhou G."/>
            <person name="Chen X."/>
            <person name="Zhang X."/>
            <person name="Shao Z."/>
            <person name="Zhang J."/>
            <person name="Zhang M."/>
        </authorList>
    </citation>
    <scope>NUCLEOTIDE SEQUENCE [LARGE SCALE GENOMIC DNA]</scope>
    <source>
        <strain evidence="1 2">XJK30-2</strain>
    </source>
</reference>
<accession>A0ACC6FR77</accession>
<comment type="caution">
    <text evidence="1">The sequence shown here is derived from an EMBL/GenBank/DDBJ whole genome shotgun (WGS) entry which is preliminary data.</text>
</comment>
<keyword evidence="2" id="KW-1185">Reference proteome</keyword>